<dbReference type="OMA" id="VHIANNY"/>
<evidence type="ECO:0000256" key="8">
    <source>
        <dbReference type="RuleBase" id="RU361123"/>
    </source>
</evidence>
<keyword evidence="6 8" id="KW-0106">Calcium</keyword>
<dbReference type="InterPro" id="IPR045032">
    <property type="entry name" value="PEL"/>
</dbReference>
<dbReference type="SUPFAM" id="SSF51126">
    <property type="entry name" value="Pectin lyase-like"/>
    <property type="match status" value="1"/>
</dbReference>
<protein>
    <recommendedName>
        <fullName evidence="3 8">Pectate lyase</fullName>
        <ecNumber evidence="3 8">4.2.2.2</ecNumber>
    </recommendedName>
</protein>
<dbReference type="InterPro" id="IPR018082">
    <property type="entry name" value="AmbAllergen"/>
</dbReference>
<dbReference type="Pfam" id="PF00544">
    <property type="entry name" value="Pectate_lyase_4"/>
    <property type="match status" value="1"/>
</dbReference>
<evidence type="ECO:0000313" key="10">
    <source>
        <dbReference type="EMBL" id="OIT26356.1"/>
    </source>
</evidence>
<gene>
    <name evidence="10" type="ORF">A4A49_25243</name>
</gene>
<dbReference type="PANTHER" id="PTHR31683">
    <property type="entry name" value="PECTATE LYASE 18-RELATED"/>
    <property type="match status" value="1"/>
</dbReference>
<reference evidence="10" key="1">
    <citation type="submission" date="2016-11" db="EMBL/GenBank/DDBJ databases">
        <title>The genome of Nicotiana attenuata.</title>
        <authorList>
            <person name="Xu S."/>
            <person name="Brockmoeller T."/>
            <person name="Gaquerel E."/>
            <person name="Navarro A."/>
            <person name="Kuhl H."/>
            <person name="Gase K."/>
            <person name="Ling Z."/>
            <person name="Zhou W."/>
            <person name="Kreitzer C."/>
            <person name="Stanke M."/>
            <person name="Tang H."/>
            <person name="Lyons E."/>
            <person name="Pandey P."/>
            <person name="Pandey S.P."/>
            <person name="Timmermann B."/>
            <person name="Baldwin I.T."/>
        </authorList>
    </citation>
    <scope>NUCLEOTIDE SEQUENCE [LARGE SCALE GENOMIC DNA]</scope>
    <source>
        <strain evidence="10">UT</strain>
    </source>
</reference>
<dbReference type="UniPathway" id="UPA00545">
    <property type="reaction ID" value="UER00824"/>
</dbReference>
<dbReference type="SMART" id="SM00656">
    <property type="entry name" value="Amb_all"/>
    <property type="match status" value="1"/>
</dbReference>
<dbReference type="InterPro" id="IPR002022">
    <property type="entry name" value="Pec_lyase"/>
</dbReference>
<dbReference type="InterPro" id="IPR011050">
    <property type="entry name" value="Pectin_lyase_fold/virulence"/>
</dbReference>
<dbReference type="Gene3D" id="2.160.20.10">
    <property type="entry name" value="Single-stranded right-handed beta-helix, Pectin lyase-like"/>
    <property type="match status" value="1"/>
</dbReference>
<name>A0A1J6KCD1_NICAT</name>
<evidence type="ECO:0000256" key="5">
    <source>
        <dbReference type="ARBA" id="ARBA00022729"/>
    </source>
</evidence>
<comment type="caution">
    <text evidence="10">The sequence shown here is derived from an EMBL/GenBank/DDBJ whole genome shotgun (WGS) entry which is preliminary data.</text>
</comment>
<dbReference type="InterPro" id="IPR012334">
    <property type="entry name" value="Pectin_lyas_fold"/>
</dbReference>
<dbReference type="GO" id="GO:0045490">
    <property type="term" value="P:pectin catabolic process"/>
    <property type="evidence" value="ECO:0007669"/>
    <property type="project" value="UniProtKB-UniPathway"/>
</dbReference>
<keyword evidence="4 8" id="KW-0479">Metal-binding</keyword>
<dbReference type="GO" id="GO:0046872">
    <property type="term" value="F:metal ion binding"/>
    <property type="evidence" value="ECO:0007669"/>
    <property type="project" value="UniProtKB-KW"/>
</dbReference>
<keyword evidence="11" id="KW-1185">Reference proteome</keyword>
<organism evidence="10 11">
    <name type="scientific">Nicotiana attenuata</name>
    <name type="common">Coyote tobacco</name>
    <dbReference type="NCBI Taxonomy" id="49451"/>
    <lineage>
        <taxon>Eukaryota</taxon>
        <taxon>Viridiplantae</taxon>
        <taxon>Streptophyta</taxon>
        <taxon>Embryophyta</taxon>
        <taxon>Tracheophyta</taxon>
        <taxon>Spermatophyta</taxon>
        <taxon>Magnoliopsida</taxon>
        <taxon>eudicotyledons</taxon>
        <taxon>Gunneridae</taxon>
        <taxon>Pentapetalae</taxon>
        <taxon>asterids</taxon>
        <taxon>lamiids</taxon>
        <taxon>Solanales</taxon>
        <taxon>Solanaceae</taxon>
        <taxon>Nicotianoideae</taxon>
        <taxon>Nicotianeae</taxon>
        <taxon>Nicotiana</taxon>
    </lineage>
</organism>
<sequence>MANPSSILLFSCLLLFSISSLHGKTLNPIDSCWRSDPNWSTNRQALADCAKGFGSGALGGKGGAIYVVNDTDDDPVNPKPGTLRYGVIQTEPLWIIFEKDMLINLRNELIINSFKTIDGRGAKVEIGLGPCITIDVIKNVIIHGVKIDICLKAPEGNVRISPTEVVFRPGTDGNAIIISNSSNIWIDHCFLGRSTEGLLDILFTSYDITVSNNIFFKHNWVMTLGNIDGFYQDKIMNVTIAFNHFGPYLNDRIPRIRYGYVHIANNYYEPWGLHAISGSSEPTIFSEGNYFIAPNNVTMKEVTHREYALPTVWAQWNWKSSKDKFLNGAFFNASGKGNPTPNYTSPQSFPVADGSQVPSLTSDAGPLHCIPNRPCI</sequence>
<feature type="signal peptide" evidence="8">
    <location>
        <begin position="1"/>
        <end position="23"/>
    </location>
</feature>
<evidence type="ECO:0000256" key="1">
    <source>
        <dbReference type="ARBA" id="ARBA00000695"/>
    </source>
</evidence>
<dbReference type="OrthoDB" id="1637350at2759"/>
<comment type="similarity">
    <text evidence="8">Belongs to the polysaccharide lyase 1 family.</text>
</comment>
<evidence type="ECO:0000256" key="7">
    <source>
        <dbReference type="ARBA" id="ARBA00023239"/>
    </source>
</evidence>
<proteinExistence type="inferred from homology"/>
<evidence type="ECO:0000256" key="3">
    <source>
        <dbReference type="ARBA" id="ARBA00012272"/>
    </source>
</evidence>
<evidence type="ECO:0000256" key="6">
    <source>
        <dbReference type="ARBA" id="ARBA00022837"/>
    </source>
</evidence>
<dbReference type="AlphaFoldDB" id="A0A1J6KCD1"/>
<evidence type="ECO:0000259" key="9">
    <source>
        <dbReference type="SMART" id="SM00656"/>
    </source>
</evidence>
<feature type="chain" id="PRO_5011808808" description="Pectate lyase" evidence="8">
    <location>
        <begin position="24"/>
        <end position="376"/>
    </location>
</feature>
<evidence type="ECO:0000256" key="4">
    <source>
        <dbReference type="ARBA" id="ARBA00022723"/>
    </source>
</evidence>
<evidence type="ECO:0000313" key="11">
    <source>
        <dbReference type="Proteomes" id="UP000187609"/>
    </source>
</evidence>
<dbReference type="Proteomes" id="UP000187609">
    <property type="component" value="Unassembled WGS sequence"/>
</dbReference>
<dbReference type="PRINTS" id="PR00807">
    <property type="entry name" value="AMBALLERGEN"/>
</dbReference>
<dbReference type="KEGG" id="nau:109215405"/>
<feature type="domain" description="Pectate lyase" evidence="9">
    <location>
        <begin position="100"/>
        <end position="297"/>
    </location>
</feature>
<keyword evidence="7 8" id="KW-0456">Lyase</keyword>
<comment type="cofactor">
    <cofactor evidence="8">
        <name>Ca(2+)</name>
        <dbReference type="ChEBI" id="CHEBI:29108"/>
    </cofactor>
    <text evidence="8">Binds 1 Ca(2+) ion. Required for its activity.</text>
</comment>
<comment type="pathway">
    <text evidence="2 8">Glycan metabolism; pectin degradation; 2-dehydro-3-deoxy-D-gluconate from pectin: step 2/5.</text>
</comment>
<comment type="catalytic activity">
    <reaction evidence="1 8">
        <text>Eliminative cleavage of (1-&gt;4)-alpha-D-galacturonan to give oligosaccharides with 4-deoxy-alpha-D-galact-4-enuronosyl groups at their non-reducing ends.</text>
        <dbReference type="EC" id="4.2.2.2"/>
    </reaction>
</comment>
<dbReference type="PANTHER" id="PTHR31683:SF143">
    <property type="entry name" value="PECTATE LYASE"/>
    <property type="match status" value="1"/>
</dbReference>
<dbReference type="EC" id="4.2.2.2" evidence="3 8"/>
<evidence type="ECO:0000256" key="2">
    <source>
        <dbReference type="ARBA" id="ARBA00005220"/>
    </source>
</evidence>
<dbReference type="SMR" id="A0A1J6KCD1"/>
<dbReference type="GO" id="GO:0030570">
    <property type="term" value="F:pectate lyase activity"/>
    <property type="evidence" value="ECO:0007669"/>
    <property type="project" value="UniProtKB-EC"/>
</dbReference>
<dbReference type="Gramene" id="OIT26356">
    <property type="protein sequence ID" value="OIT26356"/>
    <property type="gene ID" value="A4A49_25243"/>
</dbReference>
<dbReference type="STRING" id="49451.A0A1J6KCD1"/>
<dbReference type="EMBL" id="MJEQ01002853">
    <property type="protein sequence ID" value="OIT26356.1"/>
    <property type="molecule type" value="Genomic_DNA"/>
</dbReference>
<accession>A0A1J6KCD1</accession>
<keyword evidence="5 8" id="KW-0732">Signal</keyword>